<protein>
    <submittedName>
        <fullName evidence="2">Uncharacterized protein</fullName>
    </submittedName>
</protein>
<evidence type="ECO:0000313" key="2">
    <source>
        <dbReference type="EMBL" id="RCK50159.1"/>
    </source>
</evidence>
<gene>
    <name evidence="3" type="ORF">SAMN05428964_10829</name>
    <name evidence="2" type="ORF">TH44_12990</name>
</gene>
<dbReference type="EMBL" id="JPWJ01000006">
    <property type="protein sequence ID" value="RCK50159.1"/>
    <property type="molecule type" value="Genomic_DNA"/>
</dbReference>
<evidence type="ECO:0000313" key="3">
    <source>
        <dbReference type="EMBL" id="SOC29990.1"/>
    </source>
</evidence>
<evidence type="ECO:0000313" key="5">
    <source>
        <dbReference type="Proteomes" id="UP000252266"/>
    </source>
</evidence>
<reference evidence="2 5" key="1">
    <citation type="submission" date="2014-07" db="EMBL/GenBank/DDBJ databases">
        <title>Draft genome sequence of Thalassospira xiamenensis IB13.</title>
        <authorList>
            <person name="Lai Q."/>
            <person name="Shao Z."/>
        </authorList>
    </citation>
    <scope>NUCLEOTIDE SEQUENCE [LARGE SCALE GENOMIC DNA]</scope>
    <source>
        <strain evidence="2 5">IB13</strain>
    </source>
</reference>
<dbReference type="RefSeq" id="WP_062953552.1">
    <property type="nucleotide sequence ID" value="NZ_JALLPZ010000004.1"/>
</dbReference>
<proteinExistence type="predicted"/>
<name>A0A154KWL9_9PROT</name>
<keyword evidence="1" id="KW-0472">Membrane</keyword>
<keyword evidence="1" id="KW-0812">Transmembrane</keyword>
<dbReference type="Proteomes" id="UP000252266">
    <property type="component" value="Unassembled WGS sequence"/>
</dbReference>
<sequence length="65" mass="7388">MHLILIVIYLLACIVCGMLGRRTSFGFLGHFLLAIVITPIGDFLVQIVARPSRELREKLKDLDYD</sequence>
<evidence type="ECO:0000313" key="4">
    <source>
        <dbReference type="Proteomes" id="UP000219068"/>
    </source>
</evidence>
<feature type="transmembrane region" description="Helical" evidence="1">
    <location>
        <begin position="27"/>
        <end position="49"/>
    </location>
</feature>
<dbReference type="EMBL" id="OBMM01000008">
    <property type="protein sequence ID" value="SOC29990.1"/>
    <property type="molecule type" value="Genomic_DNA"/>
</dbReference>
<keyword evidence="1" id="KW-1133">Transmembrane helix</keyword>
<dbReference type="Proteomes" id="UP000219068">
    <property type="component" value="Unassembled WGS sequence"/>
</dbReference>
<dbReference type="AlphaFoldDB" id="A0A154KWL9"/>
<evidence type="ECO:0000256" key="1">
    <source>
        <dbReference type="SAM" id="Phobius"/>
    </source>
</evidence>
<reference evidence="3 4" key="2">
    <citation type="submission" date="2017-08" db="EMBL/GenBank/DDBJ databases">
        <authorList>
            <person name="de Groot N.N."/>
        </authorList>
    </citation>
    <scope>NUCLEOTIDE SEQUENCE [LARGE SCALE GENOMIC DNA]</scope>
    <source>
        <strain evidence="3 4">USBA 78</strain>
    </source>
</reference>
<organism evidence="2 5">
    <name type="scientific">Thalassospira xiamenensis</name>
    <dbReference type="NCBI Taxonomy" id="220697"/>
    <lineage>
        <taxon>Bacteria</taxon>
        <taxon>Pseudomonadati</taxon>
        <taxon>Pseudomonadota</taxon>
        <taxon>Alphaproteobacteria</taxon>
        <taxon>Rhodospirillales</taxon>
        <taxon>Thalassospiraceae</taxon>
        <taxon>Thalassospira</taxon>
    </lineage>
</organism>
<accession>A0A154KWL9</accession>